<dbReference type="AlphaFoldDB" id="A0A4Y2DHR7"/>
<feature type="compositionally biased region" description="Low complexity" evidence="1">
    <location>
        <begin position="133"/>
        <end position="149"/>
    </location>
</feature>
<dbReference type="OrthoDB" id="10528269at2759"/>
<name>A0A4Y2DHR7_ARAVE</name>
<accession>A0A4Y2DHR7</accession>
<feature type="region of interest" description="Disordered" evidence="1">
    <location>
        <begin position="111"/>
        <end position="149"/>
    </location>
</feature>
<gene>
    <name evidence="3" type="ORF">AVEN_195364_1</name>
</gene>
<keyword evidence="4" id="KW-1185">Reference proteome</keyword>
<dbReference type="Gene3D" id="3.30.160.20">
    <property type="match status" value="1"/>
</dbReference>
<dbReference type="InterPro" id="IPR014720">
    <property type="entry name" value="dsRBD_dom"/>
</dbReference>
<feature type="domain" description="DRBM" evidence="2">
    <location>
        <begin position="41"/>
        <end position="104"/>
    </location>
</feature>
<evidence type="ECO:0000313" key="3">
    <source>
        <dbReference type="EMBL" id="GBM16251.1"/>
    </source>
</evidence>
<organism evidence="3 4">
    <name type="scientific">Araneus ventricosus</name>
    <name type="common">Orbweaver spider</name>
    <name type="synonym">Epeira ventricosa</name>
    <dbReference type="NCBI Taxonomy" id="182803"/>
    <lineage>
        <taxon>Eukaryota</taxon>
        <taxon>Metazoa</taxon>
        <taxon>Ecdysozoa</taxon>
        <taxon>Arthropoda</taxon>
        <taxon>Chelicerata</taxon>
        <taxon>Arachnida</taxon>
        <taxon>Araneae</taxon>
        <taxon>Araneomorphae</taxon>
        <taxon>Entelegynae</taxon>
        <taxon>Araneoidea</taxon>
        <taxon>Araneidae</taxon>
        <taxon>Araneus</taxon>
    </lineage>
</organism>
<reference evidence="3 4" key="1">
    <citation type="journal article" date="2019" name="Sci. Rep.">
        <title>Orb-weaving spider Araneus ventricosus genome elucidates the spidroin gene catalogue.</title>
        <authorList>
            <person name="Kono N."/>
            <person name="Nakamura H."/>
            <person name="Ohtoshi R."/>
            <person name="Moran D.A.P."/>
            <person name="Shinohara A."/>
            <person name="Yoshida Y."/>
            <person name="Fujiwara M."/>
            <person name="Mori M."/>
            <person name="Tomita M."/>
            <person name="Arakawa K."/>
        </authorList>
    </citation>
    <scope>NUCLEOTIDE SEQUENCE [LARGE SCALE GENOMIC DNA]</scope>
</reference>
<feature type="compositionally biased region" description="Basic and acidic residues" evidence="1">
    <location>
        <begin position="111"/>
        <end position="131"/>
    </location>
</feature>
<proteinExistence type="predicted"/>
<dbReference type="SMART" id="SM00358">
    <property type="entry name" value="DSRM"/>
    <property type="match status" value="1"/>
</dbReference>
<dbReference type="SUPFAM" id="SSF54768">
    <property type="entry name" value="dsRNA-binding domain-like"/>
    <property type="match status" value="1"/>
</dbReference>
<evidence type="ECO:0000313" key="4">
    <source>
        <dbReference type="Proteomes" id="UP000499080"/>
    </source>
</evidence>
<evidence type="ECO:0000256" key="1">
    <source>
        <dbReference type="SAM" id="MobiDB-lite"/>
    </source>
</evidence>
<dbReference type="Proteomes" id="UP000499080">
    <property type="component" value="Unassembled WGS sequence"/>
</dbReference>
<protein>
    <recommendedName>
        <fullName evidence="2">DRBM domain-containing protein</fullName>
    </recommendedName>
</protein>
<sequence length="149" mass="17291">MQKDRDIELQVALKRRRISDENIHEVDVKFLRSNYGMDDLPKSILWNWILENNFDKPVYKTDQYEKSFQSVITINGVKYTNRCLEKNKKNAEQAAALAAVIILGLMKYPKEESKTPEKKLDVQDGKDHARTENNNSVCHNSTNNVPPVR</sequence>
<dbReference type="EMBL" id="BGPR01000370">
    <property type="protein sequence ID" value="GBM16251.1"/>
    <property type="molecule type" value="Genomic_DNA"/>
</dbReference>
<dbReference type="Pfam" id="PF00035">
    <property type="entry name" value="dsrm"/>
    <property type="match status" value="1"/>
</dbReference>
<evidence type="ECO:0000259" key="2">
    <source>
        <dbReference type="SMART" id="SM00358"/>
    </source>
</evidence>
<comment type="caution">
    <text evidence="3">The sequence shown here is derived from an EMBL/GenBank/DDBJ whole genome shotgun (WGS) entry which is preliminary data.</text>
</comment>